<dbReference type="GO" id="GO:0008202">
    <property type="term" value="P:steroid metabolic process"/>
    <property type="evidence" value="ECO:0007669"/>
    <property type="project" value="TreeGrafter"/>
</dbReference>
<dbReference type="InterPro" id="IPR002347">
    <property type="entry name" value="SDR_fam"/>
</dbReference>
<dbReference type="PRINTS" id="PR00080">
    <property type="entry name" value="SDRFAMILY"/>
</dbReference>
<dbReference type="AlphaFoldDB" id="A0AB39RU17"/>
<dbReference type="GO" id="GO:0016491">
    <property type="term" value="F:oxidoreductase activity"/>
    <property type="evidence" value="ECO:0007669"/>
    <property type="project" value="TreeGrafter"/>
</dbReference>
<dbReference type="PANTHER" id="PTHR43313">
    <property type="entry name" value="SHORT-CHAIN DEHYDROGENASE/REDUCTASE FAMILY 9C"/>
    <property type="match status" value="1"/>
</dbReference>
<reference evidence="3" key="1">
    <citation type="submission" date="2024-07" db="EMBL/GenBank/DDBJ databases">
        <authorList>
            <person name="Yu S.T."/>
        </authorList>
    </citation>
    <scope>NUCLEOTIDE SEQUENCE</scope>
    <source>
        <strain evidence="3">R41</strain>
    </source>
</reference>
<dbReference type="SMART" id="SM00822">
    <property type="entry name" value="PKS_KR"/>
    <property type="match status" value="1"/>
</dbReference>
<evidence type="ECO:0000313" key="3">
    <source>
        <dbReference type="EMBL" id="XDQ57140.1"/>
    </source>
</evidence>
<dbReference type="InterPro" id="IPR057326">
    <property type="entry name" value="KR_dom"/>
</dbReference>
<feature type="domain" description="Ketoreductase" evidence="2">
    <location>
        <begin position="8"/>
        <end position="182"/>
    </location>
</feature>
<proteinExistence type="inferred from homology"/>
<name>A0AB39RU17_9ACTN</name>
<gene>
    <name evidence="3" type="ORF">AB5J53_38400</name>
</gene>
<evidence type="ECO:0000259" key="2">
    <source>
        <dbReference type="SMART" id="SM00822"/>
    </source>
</evidence>
<accession>A0AB39RU17</accession>
<comment type="similarity">
    <text evidence="1">Belongs to the short-chain dehydrogenases/reductases (SDR) family.</text>
</comment>
<organism evidence="3">
    <name type="scientific">Streptomyces sp. R41</name>
    <dbReference type="NCBI Taxonomy" id="3238632"/>
    <lineage>
        <taxon>Bacteria</taxon>
        <taxon>Bacillati</taxon>
        <taxon>Actinomycetota</taxon>
        <taxon>Actinomycetes</taxon>
        <taxon>Kitasatosporales</taxon>
        <taxon>Streptomycetaceae</taxon>
        <taxon>Streptomyces</taxon>
    </lineage>
</organism>
<dbReference type="EMBL" id="CP163443">
    <property type="protein sequence ID" value="XDQ57140.1"/>
    <property type="molecule type" value="Genomic_DNA"/>
</dbReference>
<dbReference type="PANTHER" id="PTHR43313:SF1">
    <property type="entry name" value="3BETA-HYDROXYSTEROID DEHYDROGENASE DHS-16"/>
    <property type="match status" value="1"/>
</dbReference>
<dbReference type="RefSeq" id="WP_369250209.1">
    <property type="nucleotide sequence ID" value="NZ_CP163443.1"/>
</dbReference>
<evidence type="ECO:0000256" key="1">
    <source>
        <dbReference type="RuleBase" id="RU000363"/>
    </source>
</evidence>
<dbReference type="SUPFAM" id="SSF51735">
    <property type="entry name" value="NAD(P)-binding Rossmann-fold domains"/>
    <property type="match status" value="1"/>
</dbReference>
<protein>
    <submittedName>
        <fullName evidence="3">SDR family NAD(P)-dependent oxidoreductase</fullName>
    </submittedName>
</protein>
<dbReference type="PRINTS" id="PR00081">
    <property type="entry name" value="GDHRDH"/>
</dbReference>
<dbReference type="Gene3D" id="3.40.50.720">
    <property type="entry name" value="NAD(P)-binding Rossmann-like Domain"/>
    <property type="match status" value="1"/>
</dbReference>
<dbReference type="Pfam" id="PF00106">
    <property type="entry name" value="adh_short"/>
    <property type="match status" value="1"/>
</dbReference>
<sequence>MAELTPARTVLITGATGGVGGALARRLSGDGWIVYAAHRKPADAEALRDAGVTPVLLDVTDEESIAAAADVVGPRLDALVNSAGIMGQGPVELVPAEAWRRQFEMNVIGQAAVIRAFLPALRAAGGRIVNLGAVSARVTPPFFGPIAASKAALSALTQALRMELRHQDVKVSLIEPGAMDTAIFTTADKASADMGWAGSPETQHRYAAALDAVRTAAARQPLGPVAPAVNAVVRALTARRPATLYTTGRDGRVLALLRFLPDGMRDRLLLRAMGVTAEAFRTSTAAIVG</sequence>
<dbReference type="InterPro" id="IPR036291">
    <property type="entry name" value="NAD(P)-bd_dom_sf"/>
</dbReference>